<comment type="caution">
    <text evidence="2">The sequence shown here is derived from an EMBL/GenBank/DDBJ whole genome shotgun (WGS) entry which is preliminary data.</text>
</comment>
<evidence type="ECO:0000313" key="2">
    <source>
        <dbReference type="EMBL" id="MBO0930486.1"/>
    </source>
</evidence>
<organism evidence="2 3">
    <name type="scientific">Fibrella aquatilis</name>
    <dbReference type="NCBI Taxonomy" id="2817059"/>
    <lineage>
        <taxon>Bacteria</taxon>
        <taxon>Pseudomonadati</taxon>
        <taxon>Bacteroidota</taxon>
        <taxon>Cytophagia</taxon>
        <taxon>Cytophagales</taxon>
        <taxon>Spirosomataceae</taxon>
        <taxon>Fibrella</taxon>
    </lineage>
</organism>
<evidence type="ECO:0000256" key="1">
    <source>
        <dbReference type="SAM" id="SignalP"/>
    </source>
</evidence>
<feature type="signal peptide" evidence="1">
    <location>
        <begin position="1"/>
        <end position="21"/>
    </location>
</feature>
<dbReference type="Proteomes" id="UP000664795">
    <property type="component" value="Unassembled WGS sequence"/>
</dbReference>
<keyword evidence="1" id="KW-0732">Signal</keyword>
<dbReference type="InterPro" id="IPR008969">
    <property type="entry name" value="CarboxyPept-like_regulatory"/>
</dbReference>
<dbReference type="RefSeq" id="WP_207334447.1">
    <property type="nucleotide sequence ID" value="NZ_JAFMYU010000003.1"/>
</dbReference>
<dbReference type="AlphaFoldDB" id="A0A939G5N6"/>
<gene>
    <name evidence="2" type="ORF">J2I48_05745</name>
</gene>
<reference evidence="2 3" key="1">
    <citation type="submission" date="2021-03" db="EMBL/GenBank/DDBJ databases">
        <title>Fibrella sp. HMF5036 genome sequencing and assembly.</title>
        <authorList>
            <person name="Kang H."/>
            <person name="Kim H."/>
            <person name="Bae S."/>
            <person name="Joh K."/>
        </authorList>
    </citation>
    <scope>NUCLEOTIDE SEQUENCE [LARGE SCALE GENOMIC DNA]</scope>
    <source>
        <strain evidence="2 3">HMF5036</strain>
    </source>
</reference>
<proteinExistence type="predicted"/>
<evidence type="ECO:0008006" key="4">
    <source>
        <dbReference type="Google" id="ProtNLM"/>
    </source>
</evidence>
<protein>
    <recommendedName>
        <fullName evidence="4">Carboxypeptidase-like regulatory domain-containing protein</fullName>
    </recommendedName>
</protein>
<dbReference type="EMBL" id="JAFMYU010000003">
    <property type="protein sequence ID" value="MBO0930486.1"/>
    <property type="molecule type" value="Genomic_DNA"/>
</dbReference>
<evidence type="ECO:0000313" key="3">
    <source>
        <dbReference type="Proteomes" id="UP000664795"/>
    </source>
</evidence>
<dbReference type="SUPFAM" id="SSF49464">
    <property type="entry name" value="Carboxypeptidase regulatory domain-like"/>
    <property type="match status" value="1"/>
</dbReference>
<feature type="chain" id="PRO_5037390436" description="Carboxypeptidase-like regulatory domain-containing protein" evidence="1">
    <location>
        <begin position="22"/>
        <end position="236"/>
    </location>
</feature>
<sequence length="236" mass="26707">MIRSGLFALLLLIGIQFGATAQTPRFIIGKVLDQETGKGVNNASVINPRTQAMGRTNTLGAFYIDVKPGDSVIVISPSHGRVAMKWDGMTKEPQLVMKRQLTDDVINLPTLTVRGKREAEIRKELAQILSEPEARKGLSGEEIFSLAQSPVTLLYELFSKQARSHRKAVMISQQHRKRMLANYRVELITQRATDLQGEAIETFRDYCNFNDDFVLQAAEYDLTFAVLQRYKQYARR</sequence>
<accession>A0A939G5N6</accession>
<name>A0A939G5N6_9BACT</name>
<keyword evidence="3" id="KW-1185">Reference proteome</keyword>